<gene>
    <name evidence="2" type="ORF">HPP92_004460</name>
</gene>
<organism evidence="2 3">
    <name type="scientific">Vanilla planifolia</name>
    <name type="common">Vanilla</name>
    <dbReference type="NCBI Taxonomy" id="51239"/>
    <lineage>
        <taxon>Eukaryota</taxon>
        <taxon>Viridiplantae</taxon>
        <taxon>Streptophyta</taxon>
        <taxon>Embryophyta</taxon>
        <taxon>Tracheophyta</taxon>
        <taxon>Spermatophyta</taxon>
        <taxon>Magnoliopsida</taxon>
        <taxon>Liliopsida</taxon>
        <taxon>Asparagales</taxon>
        <taxon>Orchidaceae</taxon>
        <taxon>Vanilloideae</taxon>
        <taxon>Vanilleae</taxon>
        <taxon>Vanilla</taxon>
    </lineage>
</organism>
<keyword evidence="1" id="KW-0472">Membrane</keyword>
<dbReference type="OrthoDB" id="672819at2759"/>
<dbReference type="PANTHER" id="PTHR33782:SF5">
    <property type="entry name" value="MEDIATOR OF RNA POLYMERASE II TRANSCRIPTION SUBUNIT"/>
    <property type="match status" value="1"/>
</dbReference>
<reference evidence="2 3" key="1">
    <citation type="journal article" date="2020" name="Nat. Food">
        <title>A phased Vanilla planifolia genome enables genetic improvement of flavour and production.</title>
        <authorList>
            <person name="Hasing T."/>
            <person name="Tang H."/>
            <person name="Brym M."/>
            <person name="Khazi F."/>
            <person name="Huang T."/>
            <person name="Chambers A.H."/>
        </authorList>
    </citation>
    <scope>NUCLEOTIDE SEQUENCE [LARGE SCALE GENOMIC DNA]</scope>
    <source>
        <tissue evidence="2">Leaf</tissue>
    </source>
</reference>
<evidence type="ECO:0000256" key="1">
    <source>
        <dbReference type="SAM" id="Phobius"/>
    </source>
</evidence>
<proteinExistence type="predicted"/>
<keyword evidence="1" id="KW-1133">Transmembrane helix</keyword>
<evidence type="ECO:0000313" key="2">
    <source>
        <dbReference type="EMBL" id="KAG0493466.1"/>
    </source>
</evidence>
<accession>A0A835VEH7</accession>
<dbReference type="PANTHER" id="PTHR33782">
    <property type="entry name" value="OS01G0121600 PROTEIN"/>
    <property type="match status" value="1"/>
</dbReference>
<protein>
    <submittedName>
        <fullName evidence="2">Uncharacterized protein</fullName>
    </submittedName>
</protein>
<evidence type="ECO:0000313" key="3">
    <source>
        <dbReference type="Proteomes" id="UP000639772"/>
    </source>
</evidence>
<name>A0A835VEH7_VANPL</name>
<dbReference type="AlphaFoldDB" id="A0A835VEH7"/>
<sequence>MESLSSSPLFSSFPHRFPTHNTPKLISSSNKASQVAFAHNRDRHGDSYESGSRWSVDKSMIVLRRRIHEMRMEESGHELPAHWVEWERQVYASYAEHVYDLVGLLQTVLLSTRPIVAMAIASALLLGVPTSLLMAVLWALKIC</sequence>
<dbReference type="Proteomes" id="UP000639772">
    <property type="component" value="Unassembled WGS sequence"/>
</dbReference>
<comment type="caution">
    <text evidence="2">The sequence shown here is derived from an EMBL/GenBank/DDBJ whole genome shotgun (WGS) entry which is preliminary data.</text>
</comment>
<feature type="transmembrane region" description="Helical" evidence="1">
    <location>
        <begin position="115"/>
        <end position="140"/>
    </location>
</feature>
<keyword evidence="1" id="KW-0812">Transmembrane</keyword>
<dbReference type="EMBL" id="JADCNM010000002">
    <property type="protein sequence ID" value="KAG0493466.1"/>
    <property type="molecule type" value="Genomic_DNA"/>
</dbReference>